<dbReference type="Pfam" id="PF12796">
    <property type="entry name" value="Ank_2"/>
    <property type="match status" value="2"/>
</dbReference>
<evidence type="ECO:0000259" key="15">
    <source>
        <dbReference type="Pfam" id="PF00520"/>
    </source>
</evidence>
<sequence>MVVASDNDLILRLLVIHQSSEGLDDEDVDPSNPNSGVTGVNSVLHLAAAAGNVDRIKLLLKMKVDPKATDDNGNTILHIAAMKNQAKTIEEMHALVGIDQVNKDGDTPLHVACERGQNDAILMLIELKATANIRNEMGETPLHVAAYSKLIQPQTVSRLMEYIIKTHPWESLNIQDNEGNNPLHIAAKFSRPDVLWEFRLVRFKDPDSDGNIALHEAVRPGEPEVLEMMLDIFDAMKRDCDINHQNKLEKTVLHLAAEAGFLESVKRLMQFGADISLPDKQGNTVLHLLTSLTVTSPVRCGKYVEIIQAILDRAPQWYCSKKGFDWQEGNGDEPSPIRREAILHLTSDLQTKEGVTVLDLACKVGACDVIQLLVTMDEVMAFKVGKHVRYDVTNMIPRTNGNLKGWITSGSAVAPRPSCLEWLLSKGEKAAPVLDLQPFSEIEKAYGSLAAWSYGLVLLLHIIYMTVFTWSGITLLGNSRNHPGEDGEDGPTYMTYIFCQIEPLAILVYYLYTVVKLCCLGEMFVTSKLAGGGVLAMVDAYLYVARGLLFAVAVIAWTIAYAEDYEYKDYFLAVALCLGWLYSIIYLRGFKFMNYFWRLIKIMVMRDVVKFLFVFLFVLLGFGFAFHVFFQASATVVNLYPSPADTLFLMFNMLIGQDYVFETGEVEAGMSAADRSTLFLKILYVMYMVLGTIVLLNLLIAMMNDSYHKTLKKQKVVWRIESVQLGVDIEKVFPKTFPIFSKVKVNKGFICPADRDRHVERWYIEVTPTDGSENIQLDEAEDAIEEKVGHLTTKMAALEIKLGEQTRAIQANLDEVQAVLQRLEQAVVTSSK</sequence>
<dbReference type="PROSITE" id="PS50297">
    <property type="entry name" value="ANK_REP_REGION"/>
    <property type="match status" value="2"/>
</dbReference>
<evidence type="ECO:0000256" key="11">
    <source>
        <dbReference type="ARBA" id="ARBA00023136"/>
    </source>
</evidence>
<dbReference type="Pfam" id="PF13637">
    <property type="entry name" value="Ank_4"/>
    <property type="match status" value="1"/>
</dbReference>
<dbReference type="SMART" id="SM00248">
    <property type="entry name" value="ANK"/>
    <property type="match status" value="9"/>
</dbReference>
<keyword evidence="6 14" id="KW-0812">Transmembrane</keyword>
<evidence type="ECO:0000256" key="3">
    <source>
        <dbReference type="ARBA" id="ARBA00022475"/>
    </source>
</evidence>
<accession>A0AAE0YZF3</accession>
<evidence type="ECO:0000256" key="5">
    <source>
        <dbReference type="ARBA" id="ARBA00022673"/>
    </source>
</evidence>
<keyword evidence="13" id="KW-0040">ANK repeat</keyword>
<evidence type="ECO:0000256" key="14">
    <source>
        <dbReference type="SAM" id="Phobius"/>
    </source>
</evidence>
<evidence type="ECO:0000313" key="16">
    <source>
        <dbReference type="EMBL" id="KAK3759907.1"/>
    </source>
</evidence>
<keyword evidence="10" id="KW-0406">Ion transport</keyword>
<proteinExistence type="predicted"/>
<protein>
    <recommendedName>
        <fullName evidence="15">Ion transport domain-containing protein</fullName>
    </recommendedName>
</protein>
<evidence type="ECO:0000256" key="7">
    <source>
        <dbReference type="ARBA" id="ARBA00022737"/>
    </source>
</evidence>
<keyword evidence="11 14" id="KW-0472">Membrane</keyword>
<feature type="transmembrane region" description="Helical" evidence="14">
    <location>
        <begin position="449"/>
        <end position="473"/>
    </location>
</feature>
<dbReference type="PANTHER" id="PTHR10582">
    <property type="entry name" value="TRANSIENT RECEPTOR POTENTIAL ION CHANNEL PROTEIN"/>
    <property type="match status" value="1"/>
</dbReference>
<dbReference type="InterPro" id="IPR005821">
    <property type="entry name" value="Ion_trans_dom"/>
</dbReference>
<evidence type="ECO:0000256" key="9">
    <source>
        <dbReference type="ARBA" id="ARBA00022989"/>
    </source>
</evidence>
<name>A0AAE0YZF3_9GAST</name>
<keyword evidence="5" id="KW-0107">Calcium channel</keyword>
<evidence type="ECO:0000256" key="6">
    <source>
        <dbReference type="ARBA" id="ARBA00022692"/>
    </source>
</evidence>
<dbReference type="PROSITE" id="PS50088">
    <property type="entry name" value="ANK_REPEAT"/>
    <property type="match status" value="3"/>
</dbReference>
<dbReference type="Gene3D" id="1.25.40.20">
    <property type="entry name" value="Ankyrin repeat-containing domain"/>
    <property type="match status" value="3"/>
</dbReference>
<feature type="domain" description="Ion transport" evidence="15">
    <location>
        <begin position="496"/>
        <end position="713"/>
    </location>
</feature>
<keyword evidence="9 14" id="KW-1133">Transmembrane helix</keyword>
<keyword evidence="3" id="KW-1003">Cell membrane</keyword>
<keyword evidence="2" id="KW-0813">Transport</keyword>
<keyword evidence="8" id="KW-0106">Calcium</keyword>
<evidence type="ECO:0000313" key="17">
    <source>
        <dbReference type="Proteomes" id="UP001283361"/>
    </source>
</evidence>
<evidence type="ECO:0000256" key="12">
    <source>
        <dbReference type="ARBA" id="ARBA00023303"/>
    </source>
</evidence>
<feature type="transmembrane region" description="Helical" evidence="14">
    <location>
        <begin position="570"/>
        <end position="587"/>
    </location>
</feature>
<evidence type="ECO:0000256" key="8">
    <source>
        <dbReference type="ARBA" id="ARBA00022837"/>
    </source>
</evidence>
<comment type="caution">
    <text evidence="16">The sequence shown here is derived from an EMBL/GenBank/DDBJ whole genome shotgun (WGS) entry which is preliminary data.</text>
</comment>
<dbReference type="InterPro" id="IPR036770">
    <property type="entry name" value="Ankyrin_rpt-contain_sf"/>
</dbReference>
<feature type="repeat" description="ANK" evidence="13">
    <location>
        <begin position="104"/>
        <end position="136"/>
    </location>
</feature>
<comment type="subcellular location">
    <subcellularLocation>
        <location evidence="1">Cell membrane</location>
        <topology evidence="1">Multi-pass membrane protein</topology>
    </subcellularLocation>
</comment>
<dbReference type="SUPFAM" id="SSF48403">
    <property type="entry name" value="Ankyrin repeat"/>
    <property type="match status" value="1"/>
</dbReference>
<dbReference type="Pfam" id="PF00520">
    <property type="entry name" value="Ion_trans"/>
    <property type="match status" value="1"/>
</dbReference>
<evidence type="ECO:0000256" key="4">
    <source>
        <dbReference type="ARBA" id="ARBA00022568"/>
    </source>
</evidence>
<keyword evidence="12" id="KW-0407">Ion channel</keyword>
<dbReference type="GO" id="GO:0005886">
    <property type="term" value="C:plasma membrane"/>
    <property type="evidence" value="ECO:0007669"/>
    <property type="project" value="UniProtKB-SubCell"/>
</dbReference>
<dbReference type="Proteomes" id="UP001283361">
    <property type="component" value="Unassembled WGS sequence"/>
</dbReference>
<feature type="repeat" description="ANK" evidence="13">
    <location>
        <begin position="248"/>
        <end position="280"/>
    </location>
</feature>
<reference evidence="16" key="1">
    <citation type="journal article" date="2023" name="G3 (Bethesda)">
        <title>A reference genome for the long-term kleptoplast-retaining sea slug Elysia crispata morphotype clarki.</title>
        <authorList>
            <person name="Eastman K.E."/>
            <person name="Pendleton A.L."/>
            <person name="Shaikh M.A."/>
            <person name="Suttiyut T."/>
            <person name="Ogas R."/>
            <person name="Tomko P."/>
            <person name="Gavelis G."/>
            <person name="Widhalm J.R."/>
            <person name="Wisecaver J.H."/>
        </authorList>
    </citation>
    <scope>NUCLEOTIDE SEQUENCE</scope>
    <source>
        <strain evidence="16">ECLA1</strain>
    </source>
</reference>
<evidence type="ECO:0000256" key="13">
    <source>
        <dbReference type="PROSITE-ProRule" id="PRU00023"/>
    </source>
</evidence>
<evidence type="ECO:0000256" key="10">
    <source>
        <dbReference type="ARBA" id="ARBA00023065"/>
    </source>
</evidence>
<dbReference type="InterPro" id="IPR002110">
    <property type="entry name" value="Ankyrin_rpt"/>
</dbReference>
<dbReference type="GO" id="GO:0098703">
    <property type="term" value="P:calcium ion import across plasma membrane"/>
    <property type="evidence" value="ECO:0007669"/>
    <property type="project" value="TreeGrafter"/>
</dbReference>
<feature type="transmembrane region" description="Helical" evidence="14">
    <location>
        <begin position="682"/>
        <end position="703"/>
    </location>
</feature>
<dbReference type="PANTHER" id="PTHR10582:SF2">
    <property type="entry name" value="INACTIVE"/>
    <property type="match status" value="1"/>
</dbReference>
<organism evidence="16 17">
    <name type="scientific">Elysia crispata</name>
    <name type="common">lettuce slug</name>
    <dbReference type="NCBI Taxonomy" id="231223"/>
    <lineage>
        <taxon>Eukaryota</taxon>
        <taxon>Metazoa</taxon>
        <taxon>Spiralia</taxon>
        <taxon>Lophotrochozoa</taxon>
        <taxon>Mollusca</taxon>
        <taxon>Gastropoda</taxon>
        <taxon>Heterobranchia</taxon>
        <taxon>Euthyneura</taxon>
        <taxon>Panpulmonata</taxon>
        <taxon>Sacoglossa</taxon>
        <taxon>Placobranchoidea</taxon>
        <taxon>Plakobranchidae</taxon>
        <taxon>Elysia</taxon>
    </lineage>
</organism>
<feature type="transmembrane region" description="Helical" evidence="14">
    <location>
        <begin position="608"/>
        <end position="630"/>
    </location>
</feature>
<dbReference type="AlphaFoldDB" id="A0AAE0YZF3"/>
<keyword evidence="4" id="KW-0109">Calcium transport</keyword>
<keyword evidence="17" id="KW-1185">Reference proteome</keyword>
<evidence type="ECO:0000256" key="1">
    <source>
        <dbReference type="ARBA" id="ARBA00004651"/>
    </source>
</evidence>
<evidence type="ECO:0000256" key="2">
    <source>
        <dbReference type="ARBA" id="ARBA00022448"/>
    </source>
</evidence>
<feature type="transmembrane region" description="Helical" evidence="14">
    <location>
        <begin position="493"/>
        <end position="512"/>
    </location>
</feature>
<keyword evidence="7" id="KW-0677">Repeat</keyword>
<dbReference type="EMBL" id="JAWDGP010005062">
    <property type="protein sequence ID" value="KAK3759907.1"/>
    <property type="molecule type" value="Genomic_DNA"/>
</dbReference>
<dbReference type="GO" id="GO:0005262">
    <property type="term" value="F:calcium channel activity"/>
    <property type="evidence" value="ECO:0007669"/>
    <property type="project" value="UniProtKB-KW"/>
</dbReference>
<dbReference type="InterPro" id="IPR024862">
    <property type="entry name" value="TRPV"/>
</dbReference>
<feature type="repeat" description="ANK" evidence="13">
    <location>
        <begin position="39"/>
        <end position="71"/>
    </location>
</feature>
<gene>
    <name evidence="16" type="ORF">RRG08_044480</name>
</gene>
<feature type="transmembrane region" description="Helical" evidence="14">
    <location>
        <begin position="533"/>
        <end position="558"/>
    </location>
</feature>